<dbReference type="GO" id="GO:0022904">
    <property type="term" value="P:respiratory electron transport chain"/>
    <property type="evidence" value="ECO:0007669"/>
    <property type="project" value="TreeGrafter"/>
</dbReference>
<feature type="domain" description="Molybdopterin oxidoreductase" evidence="4">
    <location>
        <begin position="3"/>
        <end position="291"/>
    </location>
</feature>
<dbReference type="GO" id="GO:0046872">
    <property type="term" value="F:metal ion binding"/>
    <property type="evidence" value="ECO:0007669"/>
    <property type="project" value="UniProtKB-KW"/>
</dbReference>
<comment type="caution">
    <text evidence="6">The sequence shown here is derived from an EMBL/GenBank/DDBJ whole genome shotgun (WGS) entry which is preliminary data.</text>
</comment>
<keyword evidence="2" id="KW-0408">Iron</keyword>
<dbReference type="PANTHER" id="PTHR43105">
    <property type="entry name" value="RESPIRATORY NITRATE REDUCTASE"/>
    <property type="match status" value="1"/>
</dbReference>
<sequence>VGVKIKKALSRGAKVITIDPRRTRRARLSQLHLQLKVGSEAALLQDMIRLLLKEGLYDKEFVARNCPNFEEFSQSFLEEEAEDRTGVSREDLVEAARLYAEKGKKAIIIFSSEIGDPQLISMIADLLMLTGRVEGGAFPCLPLSNLRGASEVGALAEFYPGYGEVEDVDMRKEFEKRWGVSLSTKAGLTAVEMIEAAGSSLFGLYIVGENPVVSFPDTTRMVKGLSSLEFLVVQDIFLTETAQLADVVLPGISFVESSGTLTNAAGRTERLNKAIEPLTRPDWQVIAELSSRMGYPMKYRSETEVAKEKKALVKGSLEPRKYRFELKELDSGLESVSEEPDREYPYMLMTGATLFSLGDNFRTRRSKISLLESPGDGYIGMSPEDAQSLGATDGTRVSIWSRRGNISSTVKVQEDLPAGLVFMPTHSLGYNILTSLSLDCSTRSPRFRLWAVRIEKEQP</sequence>
<name>A0A6V8NIQ8_9ACTN</name>
<dbReference type="GO" id="GO:0051536">
    <property type="term" value="F:iron-sulfur cluster binding"/>
    <property type="evidence" value="ECO:0007669"/>
    <property type="project" value="UniProtKB-KW"/>
</dbReference>
<dbReference type="GO" id="GO:0043546">
    <property type="term" value="F:molybdopterin cofactor binding"/>
    <property type="evidence" value="ECO:0007669"/>
    <property type="project" value="InterPro"/>
</dbReference>
<dbReference type="Pfam" id="PF00384">
    <property type="entry name" value="Molybdopterin"/>
    <property type="match status" value="1"/>
</dbReference>
<dbReference type="SUPFAM" id="SSF50692">
    <property type="entry name" value="ADC-like"/>
    <property type="match status" value="1"/>
</dbReference>
<keyword evidence="3" id="KW-0411">Iron-sulfur</keyword>
<dbReference type="InterPro" id="IPR006656">
    <property type="entry name" value="Mopterin_OxRdtase"/>
</dbReference>
<evidence type="ECO:0000313" key="6">
    <source>
        <dbReference type="EMBL" id="GFP19264.1"/>
    </source>
</evidence>
<evidence type="ECO:0000259" key="5">
    <source>
        <dbReference type="Pfam" id="PF01568"/>
    </source>
</evidence>
<dbReference type="Gene3D" id="3.40.228.10">
    <property type="entry name" value="Dimethylsulfoxide Reductase, domain 2"/>
    <property type="match status" value="1"/>
</dbReference>
<gene>
    <name evidence="6" type="ORF">HKBW3S03_00769</name>
</gene>
<dbReference type="InterPro" id="IPR009010">
    <property type="entry name" value="Asp_de-COase-like_dom_sf"/>
</dbReference>
<dbReference type="Gene3D" id="3.40.50.740">
    <property type="match status" value="1"/>
</dbReference>
<dbReference type="GO" id="GO:0016020">
    <property type="term" value="C:membrane"/>
    <property type="evidence" value="ECO:0007669"/>
    <property type="project" value="TreeGrafter"/>
</dbReference>
<evidence type="ECO:0000256" key="3">
    <source>
        <dbReference type="ARBA" id="ARBA00023014"/>
    </source>
</evidence>
<evidence type="ECO:0000313" key="7">
    <source>
        <dbReference type="Proteomes" id="UP000574717"/>
    </source>
</evidence>
<reference evidence="6 7" key="1">
    <citation type="journal article" date="2020" name="Front. Microbiol.">
        <title>Single-cell genomics of novel Actinobacteria with the Wood-Ljungdahl pathway discovered in a serpentinizing system.</title>
        <authorList>
            <person name="Merino N."/>
            <person name="Kawai M."/>
            <person name="Boyd E.S."/>
            <person name="Colman D.R."/>
            <person name="McGlynn S.E."/>
            <person name="Nealson K.H."/>
            <person name="Kurokawa K."/>
            <person name="Hongoh Y."/>
        </authorList>
    </citation>
    <scope>NUCLEOTIDE SEQUENCE [LARGE SCALE GENOMIC DNA]</scope>
    <source>
        <strain evidence="6 7">S03</strain>
    </source>
</reference>
<proteinExistence type="predicted"/>
<dbReference type="InterPro" id="IPR006657">
    <property type="entry name" value="MoPterin_dinucl-bd_dom"/>
</dbReference>
<evidence type="ECO:0000256" key="1">
    <source>
        <dbReference type="ARBA" id="ARBA00022723"/>
    </source>
</evidence>
<protein>
    <submittedName>
        <fullName evidence="6">Formate dehydrogenase (NADP+) alpha subunit</fullName>
    </submittedName>
</protein>
<dbReference type="SUPFAM" id="SSF53706">
    <property type="entry name" value="Formate dehydrogenase/DMSO reductase, domains 1-3"/>
    <property type="match status" value="1"/>
</dbReference>
<evidence type="ECO:0000256" key="2">
    <source>
        <dbReference type="ARBA" id="ARBA00023004"/>
    </source>
</evidence>
<dbReference type="GO" id="GO:0003954">
    <property type="term" value="F:NADH dehydrogenase activity"/>
    <property type="evidence" value="ECO:0007669"/>
    <property type="project" value="TreeGrafter"/>
</dbReference>
<dbReference type="RefSeq" id="WP_219853519.1">
    <property type="nucleotide sequence ID" value="NZ_BLRU01000054.1"/>
</dbReference>
<dbReference type="EMBL" id="BLRU01000054">
    <property type="protein sequence ID" value="GFP19264.1"/>
    <property type="molecule type" value="Genomic_DNA"/>
</dbReference>
<organism evidence="6 7">
    <name type="scientific">Candidatus Hakubella thermalkaliphila</name>
    <dbReference type="NCBI Taxonomy" id="2754717"/>
    <lineage>
        <taxon>Bacteria</taxon>
        <taxon>Bacillati</taxon>
        <taxon>Actinomycetota</taxon>
        <taxon>Actinomycetota incertae sedis</taxon>
        <taxon>Candidatus Hakubellales</taxon>
        <taxon>Candidatus Hakubellaceae</taxon>
        <taxon>Candidatus Hakubella</taxon>
    </lineage>
</organism>
<keyword evidence="1" id="KW-0479">Metal-binding</keyword>
<dbReference type="AlphaFoldDB" id="A0A6V8NIQ8"/>
<dbReference type="Proteomes" id="UP000574717">
    <property type="component" value="Unassembled WGS sequence"/>
</dbReference>
<dbReference type="PANTHER" id="PTHR43105:SF10">
    <property type="entry name" value="NADH-QUINONE OXIDOREDUCTASE SUBUNIT G"/>
    <property type="match status" value="1"/>
</dbReference>
<feature type="domain" description="Molybdopterin dinucleotide-binding" evidence="5">
    <location>
        <begin position="347"/>
        <end position="449"/>
    </location>
</feature>
<feature type="non-terminal residue" evidence="6">
    <location>
        <position position="1"/>
    </location>
</feature>
<accession>A0A6V8NIQ8</accession>
<dbReference type="Gene3D" id="2.40.40.20">
    <property type="match status" value="1"/>
</dbReference>
<dbReference type="InterPro" id="IPR050123">
    <property type="entry name" value="Prok_molybdopt-oxidoreductase"/>
</dbReference>
<dbReference type="Pfam" id="PF01568">
    <property type="entry name" value="Molydop_binding"/>
    <property type="match status" value="1"/>
</dbReference>
<evidence type="ECO:0000259" key="4">
    <source>
        <dbReference type="Pfam" id="PF00384"/>
    </source>
</evidence>